<dbReference type="InterPro" id="IPR003346">
    <property type="entry name" value="Transposase_20"/>
</dbReference>
<dbReference type="Pfam" id="PF01548">
    <property type="entry name" value="DEDD_Tnp_IS110"/>
    <property type="match status" value="1"/>
</dbReference>
<dbReference type="EMBL" id="CP154792">
    <property type="protein sequence ID" value="XAN16941.1"/>
    <property type="molecule type" value="Genomic_DNA"/>
</dbReference>
<dbReference type="PANTHER" id="PTHR33055:SF13">
    <property type="entry name" value="TRANSPOSASE"/>
    <property type="match status" value="1"/>
</dbReference>
<dbReference type="InterPro" id="IPR002525">
    <property type="entry name" value="Transp_IS110-like_N"/>
</dbReference>
<evidence type="ECO:0000313" key="8">
    <source>
        <dbReference type="Proteomes" id="UP001446337"/>
    </source>
</evidence>
<evidence type="ECO:0000259" key="2">
    <source>
        <dbReference type="Pfam" id="PF02371"/>
    </source>
</evidence>
<dbReference type="Pfam" id="PF02371">
    <property type="entry name" value="Transposase_20"/>
    <property type="match status" value="1"/>
</dbReference>
<name>A0ABZ3FZ89_ACHDE</name>
<protein>
    <submittedName>
        <fullName evidence="3">Transposase</fullName>
    </submittedName>
</protein>
<feature type="domain" description="Transposase IS110-like N-terminal" evidence="1">
    <location>
        <begin position="17"/>
        <end position="166"/>
    </location>
</feature>
<evidence type="ECO:0000313" key="5">
    <source>
        <dbReference type="EMBL" id="XAN16941.1"/>
    </source>
</evidence>
<sequence>MTDTMVSRGSTEAVDFVGVDMAQKDFVWSLHGVRGTHEASNDEAGFSVFCEAIKDKRIGLIVVEATGGQERALACYLLQHGLPVAVVNPRAAREFARGLGHLAKTDAIDAVALAHYAQTLAGKADQAGVQFAPPGEQVQALQALVTRRAQLLAMRTAEKNRLTGAVRVLKDSIRAVIKTLDAQISKLDKDINGHLDTHFKDQTKRFEAVKGVGITTCATLLAFMPELGTISGARAAKLAGLAPLNRDSGKTRGKRHIWGGRSIVRCTLHMAMLSAVRFNPVIKAFYDRLLAAGKPKKVALVACSHKLLRILNAMARSQQPWSSQLHLQVA</sequence>
<evidence type="ECO:0000313" key="3">
    <source>
        <dbReference type="EMBL" id="XAN13732.1"/>
    </source>
</evidence>
<keyword evidence="8" id="KW-1185">Reference proteome</keyword>
<dbReference type="InterPro" id="IPR047650">
    <property type="entry name" value="Transpos_IS110"/>
</dbReference>
<dbReference type="PANTHER" id="PTHR33055">
    <property type="entry name" value="TRANSPOSASE FOR INSERTION SEQUENCE ELEMENT IS1111A"/>
    <property type="match status" value="1"/>
</dbReference>
<organism evidence="3 8">
    <name type="scientific">Achromobacter denitrificans</name>
    <name type="common">Alcaligenes denitrificans</name>
    <dbReference type="NCBI Taxonomy" id="32002"/>
    <lineage>
        <taxon>Bacteria</taxon>
        <taxon>Pseudomonadati</taxon>
        <taxon>Pseudomonadota</taxon>
        <taxon>Betaproteobacteria</taxon>
        <taxon>Burkholderiales</taxon>
        <taxon>Alcaligenaceae</taxon>
        <taxon>Achromobacter</taxon>
    </lineage>
</organism>
<dbReference type="EMBL" id="CP154792">
    <property type="protein sequence ID" value="XAN19538.1"/>
    <property type="molecule type" value="Genomic_DNA"/>
</dbReference>
<evidence type="ECO:0000313" key="4">
    <source>
        <dbReference type="EMBL" id="XAN16250.1"/>
    </source>
</evidence>
<dbReference type="EMBL" id="CP154792">
    <property type="protein sequence ID" value="XAN16250.1"/>
    <property type="molecule type" value="Genomic_DNA"/>
</dbReference>
<dbReference type="EMBL" id="CP154792">
    <property type="protein sequence ID" value="XAN13732.1"/>
    <property type="molecule type" value="Genomic_DNA"/>
</dbReference>
<feature type="domain" description="Transposase IS116/IS110/IS902 C-terminal" evidence="2">
    <location>
        <begin position="205"/>
        <end position="286"/>
    </location>
</feature>
<dbReference type="RefSeq" id="WP_254916510.1">
    <property type="nucleotide sequence ID" value="NZ_CP154792.1"/>
</dbReference>
<reference evidence="3 8" key="1">
    <citation type="submission" date="2024-05" db="EMBL/GenBank/DDBJ databases">
        <title>Achromobacter denitrificans. BP1, complete genome.</title>
        <authorList>
            <person name="Zhang B."/>
        </authorList>
    </citation>
    <scope>NUCLEOTIDE SEQUENCE [LARGE SCALE GENOMIC DNA]</scope>
    <source>
        <strain evidence="3 8">BP1</strain>
    </source>
</reference>
<evidence type="ECO:0000259" key="1">
    <source>
        <dbReference type="Pfam" id="PF01548"/>
    </source>
</evidence>
<dbReference type="Proteomes" id="UP001446337">
    <property type="component" value="Chromosome"/>
</dbReference>
<evidence type="ECO:0000313" key="6">
    <source>
        <dbReference type="EMBL" id="XAN17046.1"/>
    </source>
</evidence>
<accession>A0ABZ3FZ89</accession>
<dbReference type="EMBL" id="CP154792">
    <property type="protein sequence ID" value="XAN17046.1"/>
    <property type="molecule type" value="Genomic_DNA"/>
</dbReference>
<proteinExistence type="predicted"/>
<evidence type="ECO:0000313" key="7">
    <source>
        <dbReference type="EMBL" id="XAN19538.1"/>
    </source>
</evidence>
<gene>
    <name evidence="5" type="ORF">AAIK43_02620</name>
    <name evidence="6" type="ORF">AAIK43_03190</name>
    <name evidence="7" type="ORF">AAIK43_16210</name>
    <name evidence="3" type="ORF">AAIK43_20295</name>
    <name evidence="4" type="ORF">AAIK43_33605</name>
</gene>